<organism evidence="1">
    <name type="scientific">uncultured Caudovirales phage</name>
    <dbReference type="NCBI Taxonomy" id="2100421"/>
    <lineage>
        <taxon>Viruses</taxon>
        <taxon>Duplodnaviria</taxon>
        <taxon>Heunggongvirae</taxon>
        <taxon>Uroviricota</taxon>
        <taxon>Caudoviricetes</taxon>
        <taxon>Peduoviridae</taxon>
        <taxon>Maltschvirus</taxon>
        <taxon>Maltschvirus maltsch</taxon>
    </lineage>
</organism>
<proteinExistence type="predicted"/>
<dbReference type="EMBL" id="LR796400">
    <property type="protein sequence ID" value="CAB4142042.1"/>
    <property type="molecule type" value="Genomic_DNA"/>
</dbReference>
<evidence type="ECO:0000313" key="1">
    <source>
        <dbReference type="EMBL" id="CAB4142042.1"/>
    </source>
</evidence>
<name>A0A6J5M7G5_9CAUD</name>
<protein>
    <submittedName>
        <fullName evidence="1">Uncharacterized protein</fullName>
    </submittedName>
</protein>
<reference evidence="1" key="1">
    <citation type="submission" date="2020-04" db="EMBL/GenBank/DDBJ databases">
        <authorList>
            <person name="Chiriac C."/>
            <person name="Salcher M."/>
            <person name="Ghai R."/>
            <person name="Kavagutti S V."/>
        </authorList>
    </citation>
    <scope>NUCLEOTIDE SEQUENCE</scope>
</reference>
<sequence length="156" mass="17260">MSSNLIKILQGLNGKASADAISSAIIQSVEDGAANPLEVKIKAKIMQEALASAVREIDFYAQAEAEKYGRAGDTLHGAKFSIAEVGSRYDYQSCKDLYYQELLEKQAELDELFKEREKFLKAITKPTAVIHPDTGESYEINPPVKYSTTQVKIKLL</sequence>
<accession>A0A6J5M7G5</accession>
<evidence type="ECO:0000313" key="2">
    <source>
        <dbReference type="EMBL" id="CAB4158322.1"/>
    </source>
</evidence>
<gene>
    <name evidence="1" type="ORF">UFOVP427_18</name>
    <name evidence="2" type="ORF">UFOVP697_36</name>
</gene>
<dbReference type="EMBL" id="LR796668">
    <property type="protein sequence ID" value="CAB4158322.1"/>
    <property type="molecule type" value="Genomic_DNA"/>
</dbReference>